<dbReference type="EMBL" id="JACVVX010000006">
    <property type="protein sequence ID" value="MBD0416494.1"/>
    <property type="molecule type" value="Genomic_DNA"/>
</dbReference>
<dbReference type="PANTHER" id="PTHR23028:SF53">
    <property type="entry name" value="ACYL_TRANSF_3 DOMAIN-CONTAINING PROTEIN"/>
    <property type="match status" value="1"/>
</dbReference>
<feature type="transmembrane region" description="Helical" evidence="1">
    <location>
        <begin position="76"/>
        <end position="98"/>
    </location>
</feature>
<feature type="transmembrane region" description="Helical" evidence="1">
    <location>
        <begin position="346"/>
        <end position="366"/>
    </location>
</feature>
<feature type="transmembrane region" description="Helical" evidence="1">
    <location>
        <begin position="139"/>
        <end position="159"/>
    </location>
</feature>
<dbReference type="GO" id="GO:0016020">
    <property type="term" value="C:membrane"/>
    <property type="evidence" value="ECO:0007669"/>
    <property type="project" value="TreeGrafter"/>
</dbReference>
<keyword evidence="1" id="KW-0472">Membrane</keyword>
<comment type="caution">
    <text evidence="4">The sequence shown here is derived from an EMBL/GenBank/DDBJ whole genome shotgun (WGS) entry which is preliminary data.</text>
</comment>
<protein>
    <submittedName>
        <fullName evidence="4">Acyltransferase</fullName>
    </submittedName>
</protein>
<evidence type="ECO:0000256" key="1">
    <source>
        <dbReference type="SAM" id="Phobius"/>
    </source>
</evidence>
<feature type="transmembrane region" description="Helical" evidence="1">
    <location>
        <begin position="35"/>
        <end position="55"/>
    </location>
</feature>
<evidence type="ECO:0000259" key="2">
    <source>
        <dbReference type="Pfam" id="PF01757"/>
    </source>
</evidence>
<proteinExistence type="predicted"/>
<keyword evidence="4" id="KW-0012">Acyltransferase</keyword>
<keyword evidence="5" id="KW-1185">Reference proteome</keyword>
<feature type="transmembrane region" description="Helical" evidence="1">
    <location>
        <begin position="249"/>
        <end position="270"/>
    </location>
</feature>
<evidence type="ECO:0000259" key="3">
    <source>
        <dbReference type="Pfam" id="PF19040"/>
    </source>
</evidence>
<dbReference type="Pfam" id="PF01757">
    <property type="entry name" value="Acyl_transf_3"/>
    <property type="match status" value="1"/>
</dbReference>
<evidence type="ECO:0000313" key="5">
    <source>
        <dbReference type="Proteomes" id="UP000643405"/>
    </source>
</evidence>
<dbReference type="PANTHER" id="PTHR23028">
    <property type="entry name" value="ACETYLTRANSFERASE"/>
    <property type="match status" value="1"/>
</dbReference>
<feature type="transmembrane region" description="Helical" evidence="1">
    <location>
        <begin position="193"/>
        <end position="215"/>
    </location>
</feature>
<keyword evidence="1" id="KW-0812">Transmembrane</keyword>
<reference evidence="4" key="1">
    <citation type="submission" date="2020-09" db="EMBL/GenBank/DDBJ databases">
        <title>Genome seq and assembly of Tianweitania sp.</title>
        <authorList>
            <person name="Chhetri G."/>
        </authorList>
    </citation>
    <scope>NUCLEOTIDE SEQUENCE</scope>
    <source>
        <strain evidence="4">Rool2</strain>
    </source>
</reference>
<dbReference type="InterPro" id="IPR002656">
    <property type="entry name" value="Acyl_transf_3_dom"/>
</dbReference>
<organism evidence="4 5">
    <name type="scientific">Oryzicola mucosus</name>
    <dbReference type="NCBI Taxonomy" id="2767425"/>
    <lineage>
        <taxon>Bacteria</taxon>
        <taxon>Pseudomonadati</taxon>
        <taxon>Pseudomonadota</taxon>
        <taxon>Alphaproteobacteria</taxon>
        <taxon>Hyphomicrobiales</taxon>
        <taxon>Phyllobacteriaceae</taxon>
        <taxon>Oryzicola</taxon>
    </lineage>
</organism>
<feature type="transmembrane region" description="Helical" evidence="1">
    <location>
        <begin position="317"/>
        <end position="334"/>
    </location>
</feature>
<dbReference type="Pfam" id="PF19040">
    <property type="entry name" value="SGNH"/>
    <property type="match status" value="1"/>
</dbReference>
<feature type="transmembrane region" description="Helical" evidence="1">
    <location>
        <begin position="282"/>
        <end position="305"/>
    </location>
</feature>
<dbReference type="RefSeq" id="WP_188165940.1">
    <property type="nucleotide sequence ID" value="NZ_JACVVX010000006.1"/>
</dbReference>
<feature type="domain" description="Acyltransferase 3" evidence="2">
    <location>
        <begin position="10"/>
        <end position="328"/>
    </location>
</feature>
<gene>
    <name evidence="4" type="ORF">ICI42_17710</name>
</gene>
<dbReference type="AlphaFoldDB" id="A0A8J6PK23"/>
<feature type="transmembrane region" description="Helical" evidence="1">
    <location>
        <begin position="166"/>
        <end position="187"/>
    </location>
</feature>
<feature type="transmembrane region" description="Helical" evidence="1">
    <location>
        <begin position="12"/>
        <end position="29"/>
    </location>
</feature>
<feature type="domain" description="SGNH" evidence="3">
    <location>
        <begin position="405"/>
        <end position="644"/>
    </location>
</feature>
<feature type="transmembrane region" description="Helical" evidence="1">
    <location>
        <begin position="224"/>
        <end position="243"/>
    </location>
</feature>
<keyword evidence="4" id="KW-0808">Transferase</keyword>
<dbReference type="InterPro" id="IPR043968">
    <property type="entry name" value="SGNH"/>
</dbReference>
<dbReference type="GO" id="GO:0009103">
    <property type="term" value="P:lipopolysaccharide biosynthetic process"/>
    <property type="evidence" value="ECO:0007669"/>
    <property type="project" value="TreeGrafter"/>
</dbReference>
<keyword evidence="1" id="KW-1133">Transmembrane helix</keyword>
<dbReference type="Proteomes" id="UP000643405">
    <property type="component" value="Unassembled WGS sequence"/>
</dbReference>
<sequence>MSSIRVFRPEVQGLRALAVLSVVFYHLGWTWIEGGFVGVDVFFVISGFLITGIIKRGTEAGRFDYWQFSVGRVRRLYPALVVTLALTFTVGACLLSPAHLQEFGRSMVWALGSLSNWFYLMSNGYFGTEAIYQPLLHTWSLGVEVQFYVVWPVFIWAAVKFLPTRLAFAAVGLAALASLGLAEFWIISDHADAAFFQMPARIVEFAIGGLLVWFIDRKPADARILEPLATVGAAMIIYSVLTYREEMRFPGLTALIPCLGSALIIYAGSARWAGWLFRTRPAVYIGNISYALYLVHWPVIVFYSYYKFLPRTLGDDAIILAICIAMAAVLHALVEKPFQQNTVGRLHLSQPVLLGGLAALIVALAVPAQSAGHSGWGWRLSEQQNKWLSQVGRPPTHKSPNVRGDVTSTKRILVIGDSHAMHLLPMISQYFGKKKYQVVYLGYRCVPLPEVTRWVDGRPMGQCTTFHRDLTKIIKGKKYDAIIAAARWTSSLTGRLDDFEKGVEGRSFFLTDKKNPQKTVANSHRVFEDGVRRLIKAVDQAKVPLLIFGQVPPAGINLAPCLPRAGTGCKPAYSKQQVSKRLQYSNAFLFRAARKSKYASFANPLKTMCSKSKDYCPVFFNDVFLFSDAHHLSYAGSVALTPKFSHYFDALLKRVRKTHKIPLN</sequence>
<evidence type="ECO:0000313" key="4">
    <source>
        <dbReference type="EMBL" id="MBD0416494.1"/>
    </source>
</evidence>
<dbReference type="GO" id="GO:0016747">
    <property type="term" value="F:acyltransferase activity, transferring groups other than amino-acyl groups"/>
    <property type="evidence" value="ECO:0007669"/>
    <property type="project" value="InterPro"/>
</dbReference>
<accession>A0A8J6PK23</accession>
<name>A0A8J6PK23_9HYPH</name>
<dbReference type="InterPro" id="IPR050879">
    <property type="entry name" value="Acyltransferase_3"/>
</dbReference>